<proteinExistence type="predicted"/>
<keyword evidence="3" id="KW-1185">Reference proteome</keyword>
<comment type="caution">
    <text evidence="2">The sequence shown here is derived from an EMBL/GenBank/DDBJ whole genome shotgun (WGS) entry which is preliminary data.</text>
</comment>
<evidence type="ECO:0000313" key="2">
    <source>
        <dbReference type="EMBL" id="KAF0915392.1"/>
    </source>
</evidence>
<evidence type="ECO:0008006" key="4">
    <source>
        <dbReference type="Google" id="ProtNLM"/>
    </source>
</evidence>
<keyword evidence="1" id="KW-0732">Signal</keyword>
<evidence type="ECO:0000313" key="3">
    <source>
        <dbReference type="Proteomes" id="UP000479710"/>
    </source>
</evidence>
<organism evidence="2 3">
    <name type="scientific">Oryza meyeriana var. granulata</name>
    <dbReference type="NCBI Taxonomy" id="110450"/>
    <lineage>
        <taxon>Eukaryota</taxon>
        <taxon>Viridiplantae</taxon>
        <taxon>Streptophyta</taxon>
        <taxon>Embryophyta</taxon>
        <taxon>Tracheophyta</taxon>
        <taxon>Spermatophyta</taxon>
        <taxon>Magnoliopsida</taxon>
        <taxon>Liliopsida</taxon>
        <taxon>Poales</taxon>
        <taxon>Poaceae</taxon>
        <taxon>BOP clade</taxon>
        <taxon>Oryzoideae</taxon>
        <taxon>Oryzeae</taxon>
        <taxon>Oryzinae</taxon>
        <taxon>Oryza</taxon>
        <taxon>Oryza meyeriana</taxon>
    </lineage>
</organism>
<feature type="chain" id="PRO_5026128859" description="Secreted protein" evidence="1">
    <location>
        <begin position="25"/>
        <end position="84"/>
    </location>
</feature>
<evidence type="ECO:0000256" key="1">
    <source>
        <dbReference type="SAM" id="SignalP"/>
    </source>
</evidence>
<gene>
    <name evidence="2" type="ORF">E2562_036092</name>
</gene>
<accession>A0A6G1DT55</accession>
<sequence>MGKSTALALYYLLITLLSAKAALARVQCDAIGQRQHTKAKDGNRETHCRVRGRRHDQCEDGFGDTGLCALGPKQPPQATGLELS</sequence>
<dbReference type="Proteomes" id="UP000479710">
    <property type="component" value="Unassembled WGS sequence"/>
</dbReference>
<name>A0A6G1DT55_9ORYZ</name>
<protein>
    <recommendedName>
        <fullName evidence="4">Secreted protein</fullName>
    </recommendedName>
</protein>
<feature type="signal peptide" evidence="1">
    <location>
        <begin position="1"/>
        <end position="24"/>
    </location>
</feature>
<reference evidence="2 3" key="1">
    <citation type="submission" date="2019-11" db="EMBL/GenBank/DDBJ databases">
        <title>Whole genome sequence of Oryza granulata.</title>
        <authorList>
            <person name="Li W."/>
        </authorList>
    </citation>
    <scope>NUCLEOTIDE SEQUENCE [LARGE SCALE GENOMIC DNA]</scope>
    <source>
        <strain evidence="3">cv. Menghai</strain>
        <tissue evidence="2">Leaf</tissue>
    </source>
</reference>
<dbReference type="OrthoDB" id="10531260at2759"/>
<dbReference type="AlphaFoldDB" id="A0A6G1DT55"/>
<dbReference type="EMBL" id="SPHZ02000006">
    <property type="protein sequence ID" value="KAF0915392.1"/>
    <property type="molecule type" value="Genomic_DNA"/>
</dbReference>